<evidence type="ECO:0000313" key="2">
    <source>
        <dbReference type="EMBL" id="SNR69111.1"/>
    </source>
</evidence>
<dbReference type="InterPro" id="IPR037284">
    <property type="entry name" value="SUF_FeS_clus_asmbl_SufBD_sf"/>
</dbReference>
<dbReference type="Pfam" id="PF01458">
    <property type="entry name" value="SUFBD_core"/>
    <property type="match status" value="1"/>
</dbReference>
<dbReference type="InterPro" id="IPR055346">
    <property type="entry name" value="Fe-S_cluster_assembly_SufBD"/>
</dbReference>
<dbReference type="PANTHER" id="PTHR30508:SF6">
    <property type="entry name" value="UPF0051 PROTEIN MJ0034"/>
    <property type="match status" value="1"/>
</dbReference>
<feature type="domain" description="SUF system FeS cluster assembly SufBD core" evidence="1">
    <location>
        <begin position="85"/>
        <end position="305"/>
    </location>
</feature>
<dbReference type="Proteomes" id="UP000198405">
    <property type="component" value="Unassembled WGS sequence"/>
</dbReference>
<dbReference type="EMBL" id="FZOB01000003">
    <property type="protein sequence ID" value="SNR69111.1"/>
    <property type="molecule type" value="Genomic_DNA"/>
</dbReference>
<name>A0A238YEE5_9BACT</name>
<protein>
    <recommendedName>
        <fullName evidence="1">SUF system FeS cluster assembly SufBD core domain-containing protein</fullName>
    </recommendedName>
</protein>
<dbReference type="OrthoDB" id="9782689at2"/>
<gene>
    <name evidence="2" type="ORF">SAMN06265340_10360</name>
</gene>
<keyword evidence="3" id="KW-1185">Reference proteome</keyword>
<dbReference type="RefSeq" id="WP_089322610.1">
    <property type="nucleotide sequence ID" value="NZ_FZOB01000003.1"/>
</dbReference>
<dbReference type="GO" id="GO:0016226">
    <property type="term" value="P:iron-sulfur cluster assembly"/>
    <property type="evidence" value="ECO:0007669"/>
    <property type="project" value="InterPro"/>
</dbReference>
<proteinExistence type="predicted"/>
<dbReference type="PANTHER" id="PTHR30508">
    <property type="entry name" value="FES CLUSTER ASSEMBLY PROTEIN SUF"/>
    <property type="match status" value="1"/>
</dbReference>
<organism evidence="2 3">
    <name type="scientific">Desulfurobacterium atlanticum</name>
    <dbReference type="NCBI Taxonomy" id="240169"/>
    <lineage>
        <taxon>Bacteria</taxon>
        <taxon>Pseudomonadati</taxon>
        <taxon>Aquificota</taxon>
        <taxon>Aquificia</taxon>
        <taxon>Desulfurobacteriales</taxon>
        <taxon>Desulfurobacteriaceae</taxon>
        <taxon>Desulfurobacterium</taxon>
    </lineage>
</organism>
<accession>A0A238YEE5</accession>
<dbReference type="SUPFAM" id="SSF101960">
    <property type="entry name" value="Stabilizer of iron transporter SufD"/>
    <property type="match status" value="1"/>
</dbReference>
<sequence length="308" mass="33895">MKGTKNGILDNLFGLGLPKDILKNPSVIIEGHDVIREVPYPGIVLEKQLFDDRVDVTLTVLPGVKVDKPVHFCLSKLGTGDQLVNIEVNVGKDADIKLISHCAFKGGKINHRSKTKFKVAKNASLDVTEIHYHSEDTDILIDAYAEGVVEERGFYKSLFKINTVKAGKVNIKYKVDVMDYANVDIEAKIAGKDGDEIYVTDVIYLKGKYSRAIAKSRLMALGNTVAEFYGETYGLGDYSRGHIDCSEVIRSNDAKLKAVPIVVVNNETAKVTHEAAIGSLDKKQLETLMARGLTEDEAVEVIVQGMLR</sequence>
<dbReference type="AlphaFoldDB" id="A0A238YEE5"/>
<dbReference type="InterPro" id="IPR000825">
    <property type="entry name" value="SUF_FeS_clus_asmbl_SufBD_core"/>
</dbReference>
<evidence type="ECO:0000313" key="3">
    <source>
        <dbReference type="Proteomes" id="UP000198405"/>
    </source>
</evidence>
<reference evidence="3" key="1">
    <citation type="submission" date="2017-06" db="EMBL/GenBank/DDBJ databases">
        <authorList>
            <person name="Varghese N."/>
            <person name="Submissions S."/>
        </authorList>
    </citation>
    <scope>NUCLEOTIDE SEQUENCE [LARGE SCALE GENOMIC DNA]</scope>
    <source>
        <strain evidence="3">DSM 15668</strain>
    </source>
</reference>
<evidence type="ECO:0000259" key="1">
    <source>
        <dbReference type="Pfam" id="PF01458"/>
    </source>
</evidence>